<evidence type="ECO:0000256" key="1">
    <source>
        <dbReference type="SAM" id="MobiDB-lite"/>
    </source>
</evidence>
<gene>
    <name evidence="3" type="ORF">ACOF00016_LOCUS15560</name>
</gene>
<evidence type="ECO:0000313" key="3">
    <source>
        <dbReference type="EMBL" id="CAE0418692.1"/>
    </source>
</evidence>
<keyword evidence="2" id="KW-0732">Signal</keyword>
<dbReference type="EMBL" id="HBIM01020761">
    <property type="protein sequence ID" value="CAE0418692.1"/>
    <property type="molecule type" value="Transcribed_RNA"/>
</dbReference>
<feature type="region of interest" description="Disordered" evidence="1">
    <location>
        <begin position="65"/>
        <end position="85"/>
    </location>
</feature>
<reference evidence="3" key="1">
    <citation type="submission" date="2021-01" db="EMBL/GenBank/DDBJ databases">
        <authorList>
            <person name="Corre E."/>
            <person name="Pelletier E."/>
            <person name="Niang G."/>
            <person name="Scheremetjew M."/>
            <person name="Finn R."/>
            <person name="Kale V."/>
            <person name="Holt S."/>
            <person name="Cochrane G."/>
            <person name="Meng A."/>
            <person name="Brown T."/>
            <person name="Cohen L."/>
        </authorList>
    </citation>
    <scope>NUCLEOTIDE SEQUENCE</scope>
    <source>
        <strain evidence="3">CCMP127</strain>
    </source>
</reference>
<proteinExistence type="predicted"/>
<name>A0A7S3LDB9_9STRA</name>
<sequence>MDAFVVMIVLLLLLQQSPMPVTAWVIAPHKSSASTSILCDNRRQFLNSIMTGSCLAVVAAPSSRLAPPPTSPSSPEQATELSSPIRTEHRMSLSDLELKEIVKQDLLQRQFLVTGNLTPHIYKPTATFTDEVYTYKMDDWMKGTNRLFVGEKSDIRLIGDVDVSAEKIQFRFDGDLTFRIPLHPTLALSGIVVLTRDLDTGLITSYREFWDNDVLTVLKSAKF</sequence>
<dbReference type="AlphaFoldDB" id="A0A7S3LDB9"/>
<feature type="compositionally biased region" description="Polar residues" evidence="1">
    <location>
        <begin position="73"/>
        <end position="85"/>
    </location>
</feature>
<feature type="signal peptide" evidence="2">
    <location>
        <begin position="1"/>
        <end position="23"/>
    </location>
</feature>
<dbReference type="PANTHER" id="PTHR34123">
    <property type="entry name" value="OS04G0578200 PROTEIN"/>
    <property type="match status" value="1"/>
</dbReference>
<protein>
    <recommendedName>
        <fullName evidence="4">SnoaL-like domain-containing protein</fullName>
    </recommendedName>
</protein>
<feature type="chain" id="PRO_5031410739" description="SnoaL-like domain-containing protein" evidence="2">
    <location>
        <begin position="24"/>
        <end position="223"/>
    </location>
</feature>
<organism evidence="3">
    <name type="scientific">Amphora coffeiformis</name>
    <dbReference type="NCBI Taxonomy" id="265554"/>
    <lineage>
        <taxon>Eukaryota</taxon>
        <taxon>Sar</taxon>
        <taxon>Stramenopiles</taxon>
        <taxon>Ochrophyta</taxon>
        <taxon>Bacillariophyta</taxon>
        <taxon>Bacillariophyceae</taxon>
        <taxon>Bacillariophycidae</taxon>
        <taxon>Thalassiophysales</taxon>
        <taxon>Catenulaceae</taxon>
        <taxon>Amphora</taxon>
    </lineage>
</organism>
<dbReference type="PANTHER" id="PTHR34123:SF1">
    <property type="entry name" value="OS04G0578200 PROTEIN"/>
    <property type="match status" value="1"/>
</dbReference>
<evidence type="ECO:0000256" key="2">
    <source>
        <dbReference type="SAM" id="SignalP"/>
    </source>
</evidence>
<evidence type="ECO:0008006" key="4">
    <source>
        <dbReference type="Google" id="ProtNLM"/>
    </source>
</evidence>
<accession>A0A7S3LDB9</accession>